<dbReference type="NCBIfam" id="TIGR01484">
    <property type="entry name" value="HAD-SF-IIB"/>
    <property type="match status" value="1"/>
</dbReference>
<accession>A0A1V8M779</accession>
<comment type="caution">
    <text evidence="4">The sequence shown here is derived from an EMBL/GenBank/DDBJ whole genome shotgun (WGS) entry which is preliminary data.</text>
</comment>
<dbReference type="PANTHER" id="PTHR10000">
    <property type="entry name" value="PHOSPHOSERINE PHOSPHATASE"/>
    <property type="match status" value="1"/>
</dbReference>
<organism evidence="4 5">
    <name type="scientific">Methyloprofundus sedimenti</name>
    <dbReference type="NCBI Taxonomy" id="1420851"/>
    <lineage>
        <taxon>Bacteria</taxon>
        <taxon>Pseudomonadati</taxon>
        <taxon>Pseudomonadota</taxon>
        <taxon>Gammaproteobacteria</taxon>
        <taxon>Methylococcales</taxon>
        <taxon>Methylococcaceae</taxon>
        <taxon>Methyloprofundus</taxon>
    </lineage>
</organism>
<dbReference type="NCBIfam" id="TIGR01486">
    <property type="entry name" value="HAD-SF-IIB-MPGP"/>
    <property type="match status" value="1"/>
</dbReference>
<keyword evidence="3" id="KW-0460">Magnesium</keyword>
<evidence type="ECO:0000313" key="5">
    <source>
        <dbReference type="Proteomes" id="UP000191980"/>
    </source>
</evidence>
<dbReference type="InterPro" id="IPR036412">
    <property type="entry name" value="HAD-like_sf"/>
</dbReference>
<dbReference type="SFLD" id="SFLDG01142">
    <property type="entry name" value="C2.B.2:_Mannosyl-3-phosphoglyc"/>
    <property type="match status" value="1"/>
</dbReference>
<proteinExistence type="predicted"/>
<dbReference type="InterPro" id="IPR006381">
    <property type="entry name" value="HAD-SF-IIB-MPGP"/>
</dbReference>
<dbReference type="Gene3D" id="3.40.50.1000">
    <property type="entry name" value="HAD superfamily/HAD-like"/>
    <property type="match status" value="1"/>
</dbReference>
<evidence type="ECO:0000256" key="1">
    <source>
        <dbReference type="ARBA" id="ARBA00022723"/>
    </source>
</evidence>
<dbReference type="InterPro" id="IPR023214">
    <property type="entry name" value="HAD_sf"/>
</dbReference>
<evidence type="ECO:0000313" key="4">
    <source>
        <dbReference type="EMBL" id="OQK17434.1"/>
    </source>
</evidence>
<evidence type="ECO:0000256" key="3">
    <source>
        <dbReference type="ARBA" id="ARBA00022842"/>
    </source>
</evidence>
<dbReference type="Proteomes" id="UP000191980">
    <property type="component" value="Unassembled WGS sequence"/>
</dbReference>
<dbReference type="PANTHER" id="PTHR10000:SF8">
    <property type="entry name" value="HAD SUPERFAMILY HYDROLASE-LIKE, TYPE 3"/>
    <property type="match status" value="1"/>
</dbReference>
<dbReference type="SFLD" id="SFLDS00003">
    <property type="entry name" value="Haloacid_Dehalogenase"/>
    <property type="match status" value="1"/>
</dbReference>
<dbReference type="GO" id="GO:0050531">
    <property type="term" value="F:mannosyl-3-phosphoglycerate phosphatase activity"/>
    <property type="evidence" value="ECO:0007669"/>
    <property type="project" value="InterPro"/>
</dbReference>
<dbReference type="Pfam" id="PF08282">
    <property type="entry name" value="Hydrolase_3"/>
    <property type="match status" value="1"/>
</dbReference>
<keyword evidence="1" id="KW-0479">Metal-binding</keyword>
<keyword evidence="2" id="KW-0378">Hydrolase</keyword>
<dbReference type="GO" id="GO:0000287">
    <property type="term" value="F:magnesium ion binding"/>
    <property type="evidence" value="ECO:0007669"/>
    <property type="project" value="TreeGrafter"/>
</dbReference>
<dbReference type="STRING" id="1420851.AU255_06030"/>
<protein>
    <recommendedName>
        <fullName evidence="6">Mannosyl-3-phosphoglycerate phosphatase</fullName>
    </recommendedName>
</protein>
<keyword evidence="5" id="KW-1185">Reference proteome</keyword>
<dbReference type="EMBL" id="LPUF01000001">
    <property type="protein sequence ID" value="OQK17434.1"/>
    <property type="molecule type" value="Genomic_DNA"/>
</dbReference>
<dbReference type="AlphaFoldDB" id="A0A1V8M779"/>
<gene>
    <name evidence="4" type="ORF">AU255_06030</name>
</gene>
<evidence type="ECO:0008006" key="6">
    <source>
        <dbReference type="Google" id="ProtNLM"/>
    </source>
</evidence>
<name>A0A1V8M779_9GAMM</name>
<dbReference type="GO" id="GO:0051479">
    <property type="term" value="P:mannosylglycerate biosynthetic process"/>
    <property type="evidence" value="ECO:0007669"/>
    <property type="project" value="InterPro"/>
</dbReference>
<sequence length="270" mass="30823">MNSWMIFTDLDGTLLDHDDYSFTQALPALEKIRQLQIPLIINSSKTYAEIKDIRRELDNHWAFAVENGAAVFLPQGNLSGYDNNMQQIILGSPLEDILKVINSLREQYGFLFKGFSDYSVQALMLETGLTEIQAQQAKQRLASEPVKWLDTQENLNLFKQALQKQGLQLIKGGRFQHVIGQNDKSQAMAWMINKFRLHHVHTIALGDSMNDSRMLDLADYAVVISQLDGKHLQLNKRSQRVIYTQHPAPLGWQEAMTQLITNTILGERNE</sequence>
<evidence type="ECO:0000256" key="2">
    <source>
        <dbReference type="ARBA" id="ARBA00022801"/>
    </source>
</evidence>
<dbReference type="Gene3D" id="3.30.980.20">
    <property type="entry name" value="Putative mannosyl-3-phosphoglycerate phosphatase, domain 2"/>
    <property type="match status" value="1"/>
</dbReference>
<dbReference type="InterPro" id="IPR006379">
    <property type="entry name" value="HAD-SF_hydro_IIB"/>
</dbReference>
<reference evidence="4 5" key="1">
    <citation type="submission" date="2015-12" db="EMBL/GenBank/DDBJ databases">
        <authorList>
            <person name="Shamseldin A."/>
            <person name="Moawad H."/>
            <person name="Abd El-Rahim W.M."/>
            <person name="Sadowsky M.J."/>
        </authorList>
    </citation>
    <scope>NUCLEOTIDE SEQUENCE [LARGE SCALE GENOMIC DNA]</scope>
    <source>
        <strain evidence="4 5">WF1</strain>
    </source>
</reference>
<dbReference type="GO" id="GO:0005829">
    <property type="term" value="C:cytosol"/>
    <property type="evidence" value="ECO:0007669"/>
    <property type="project" value="TreeGrafter"/>
</dbReference>
<dbReference type="SUPFAM" id="SSF56784">
    <property type="entry name" value="HAD-like"/>
    <property type="match status" value="1"/>
</dbReference>
<dbReference type="SFLD" id="SFLDG01140">
    <property type="entry name" value="C2.B:_Phosphomannomutase_and_P"/>
    <property type="match status" value="1"/>
</dbReference>